<dbReference type="InterPro" id="IPR003961">
    <property type="entry name" value="FN3_dom"/>
</dbReference>
<dbReference type="SMART" id="SM00408">
    <property type="entry name" value="IGc2"/>
    <property type="match status" value="1"/>
</dbReference>
<dbReference type="PROSITE" id="PS50835">
    <property type="entry name" value="IG_LIKE"/>
    <property type="match status" value="1"/>
</dbReference>
<dbReference type="InParanoid" id="A0A6P8J9T6"/>
<dbReference type="InterPro" id="IPR036116">
    <property type="entry name" value="FN3_sf"/>
</dbReference>
<feature type="domain" description="Ig-like" evidence="4">
    <location>
        <begin position="10"/>
        <end position="90"/>
    </location>
</feature>
<dbReference type="SUPFAM" id="SSF48726">
    <property type="entry name" value="Immunoglobulin"/>
    <property type="match status" value="1"/>
</dbReference>
<dbReference type="Pfam" id="PF00041">
    <property type="entry name" value="fn3"/>
    <property type="match status" value="1"/>
</dbReference>
<dbReference type="OrthoDB" id="5966807at2759"/>
<dbReference type="PANTHER" id="PTHR44170:SF6">
    <property type="entry name" value="CONTACTIN"/>
    <property type="match status" value="1"/>
</dbReference>
<gene>
    <name evidence="7" type="primary">LOC116307467</name>
</gene>
<protein>
    <submittedName>
        <fullName evidence="7">Hemicentin-2-like</fullName>
    </submittedName>
</protein>
<dbReference type="Proteomes" id="UP000515163">
    <property type="component" value="Unplaced"/>
</dbReference>
<organism evidence="6 7">
    <name type="scientific">Actinia tenebrosa</name>
    <name type="common">Australian red waratah sea anemone</name>
    <dbReference type="NCBI Taxonomy" id="6105"/>
    <lineage>
        <taxon>Eukaryota</taxon>
        <taxon>Metazoa</taxon>
        <taxon>Cnidaria</taxon>
        <taxon>Anthozoa</taxon>
        <taxon>Hexacorallia</taxon>
        <taxon>Actiniaria</taxon>
        <taxon>Actiniidae</taxon>
        <taxon>Actinia</taxon>
    </lineage>
</organism>
<evidence type="ECO:0000256" key="1">
    <source>
        <dbReference type="ARBA" id="ARBA00022737"/>
    </source>
</evidence>
<evidence type="ECO:0000313" key="7">
    <source>
        <dbReference type="RefSeq" id="XP_031573595.1"/>
    </source>
</evidence>
<dbReference type="AlphaFoldDB" id="A0A6P8J9T6"/>
<keyword evidence="3" id="KW-0393">Immunoglobulin domain</keyword>
<evidence type="ECO:0000259" key="4">
    <source>
        <dbReference type="PROSITE" id="PS50835"/>
    </source>
</evidence>
<dbReference type="Pfam" id="PF13927">
    <property type="entry name" value="Ig_3"/>
    <property type="match status" value="1"/>
</dbReference>
<dbReference type="Gene3D" id="2.60.40.10">
    <property type="entry name" value="Immunoglobulins"/>
    <property type="match status" value="2"/>
</dbReference>
<evidence type="ECO:0000313" key="6">
    <source>
        <dbReference type="Proteomes" id="UP000515163"/>
    </source>
</evidence>
<name>A0A6P8J9T6_ACTTE</name>
<dbReference type="InterPro" id="IPR003599">
    <property type="entry name" value="Ig_sub"/>
</dbReference>
<dbReference type="InterPro" id="IPR007110">
    <property type="entry name" value="Ig-like_dom"/>
</dbReference>
<dbReference type="InterPro" id="IPR036179">
    <property type="entry name" value="Ig-like_dom_sf"/>
</dbReference>
<dbReference type="SUPFAM" id="SSF49265">
    <property type="entry name" value="Fibronectin type III"/>
    <property type="match status" value="1"/>
</dbReference>
<dbReference type="InterPro" id="IPR003598">
    <property type="entry name" value="Ig_sub2"/>
</dbReference>
<evidence type="ECO:0000256" key="3">
    <source>
        <dbReference type="ARBA" id="ARBA00023319"/>
    </source>
</evidence>
<reference evidence="7" key="1">
    <citation type="submission" date="2025-08" db="UniProtKB">
        <authorList>
            <consortium name="RefSeq"/>
        </authorList>
    </citation>
    <scope>IDENTIFICATION</scope>
    <source>
        <tissue evidence="7">Tentacle</tissue>
    </source>
</reference>
<keyword evidence="2" id="KW-1015">Disulfide bond</keyword>
<dbReference type="GeneID" id="116307467"/>
<evidence type="ECO:0000256" key="2">
    <source>
        <dbReference type="ARBA" id="ARBA00023157"/>
    </source>
</evidence>
<dbReference type="GO" id="GO:0016020">
    <property type="term" value="C:membrane"/>
    <property type="evidence" value="ECO:0007669"/>
    <property type="project" value="UniProtKB-SubCell"/>
</dbReference>
<dbReference type="KEGG" id="aten:116307467"/>
<accession>A0A6P8J9T6</accession>
<evidence type="ECO:0000259" key="5">
    <source>
        <dbReference type="PROSITE" id="PS50853"/>
    </source>
</evidence>
<dbReference type="SMART" id="SM00409">
    <property type="entry name" value="IG"/>
    <property type="match status" value="1"/>
</dbReference>
<feature type="domain" description="Fibronectin type-III" evidence="5">
    <location>
        <begin position="94"/>
        <end position="194"/>
    </location>
</feature>
<sequence>MNEAQRNVGPSISPIENKTVTKGEPILLLCNATGDPAPNVSWSKASGTINPSYVSGKELWILSAKLSDAGKYICTAKNDVSMTTVEAFVTVMLRPHSPVPLSTQITHLTINVYWKKPKSHGYPVLMYSVHRVELDQAGQEVTSRTYHVNEDVHHYEAGDIESGKTYKFYVTAWNTHGESVKDHRKSVTVKVQKP</sequence>
<dbReference type="InterPro" id="IPR013783">
    <property type="entry name" value="Ig-like_fold"/>
</dbReference>
<dbReference type="RefSeq" id="XP_031573595.1">
    <property type="nucleotide sequence ID" value="XM_031717735.1"/>
</dbReference>
<proteinExistence type="predicted"/>
<keyword evidence="6" id="KW-1185">Reference proteome</keyword>
<dbReference type="PROSITE" id="PS50853">
    <property type="entry name" value="FN3"/>
    <property type="match status" value="1"/>
</dbReference>
<dbReference type="GO" id="GO:0098609">
    <property type="term" value="P:cell-cell adhesion"/>
    <property type="evidence" value="ECO:0007669"/>
    <property type="project" value="TreeGrafter"/>
</dbReference>
<dbReference type="SMART" id="SM00060">
    <property type="entry name" value="FN3"/>
    <property type="match status" value="1"/>
</dbReference>
<dbReference type="FunFam" id="2.60.40.10:FF:000032">
    <property type="entry name" value="palladin isoform X1"/>
    <property type="match status" value="1"/>
</dbReference>
<dbReference type="PANTHER" id="PTHR44170">
    <property type="entry name" value="PROTEIN SIDEKICK"/>
    <property type="match status" value="1"/>
</dbReference>
<keyword evidence="1" id="KW-0677">Repeat</keyword>
<dbReference type="CDD" id="cd00063">
    <property type="entry name" value="FN3"/>
    <property type="match status" value="1"/>
</dbReference>